<feature type="transmembrane region" description="Helical" evidence="19">
    <location>
        <begin position="34"/>
        <end position="55"/>
    </location>
</feature>
<protein>
    <recommendedName>
        <fullName evidence="6 19">Adenosylcobinamide-GDP ribazoletransferase</fullName>
        <ecNumber evidence="5 19">2.7.8.26</ecNumber>
    </recommendedName>
    <alternativeName>
        <fullName evidence="16 19">Cobalamin synthase</fullName>
    </alternativeName>
    <alternativeName>
        <fullName evidence="15 19">Cobalamin-5'-phosphate synthase</fullName>
    </alternativeName>
</protein>
<dbReference type="HAMAP" id="MF_00719">
    <property type="entry name" value="CobS"/>
    <property type="match status" value="1"/>
</dbReference>
<evidence type="ECO:0000256" key="10">
    <source>
        <dbReference type="ARBA" id="ARBA00022692"/>
    </source>
</evidence>
<comment type="cofactor">
    <cofactor evidence="1 19">
        <name>Mg(2+)</name>
        <dbReference type="ChEBI" id="CHEBI:18420"/>
    </cofactor>
</comment>
<evidence type="ECO:0000256" key="7">
    <source>
        <dbReference type="ARBA" id="ARBA00022475"/>
    </source>
</evidence>
<dbReference type="GO" id="GO:0051073">
    <property type="term" value="F:adenosylcobinamide-GDP ribazoletransferase activity"/>
    <property type="evidence" value="ECO:0007669"/>
    <property type="project" value="UniProtKB-UniRule"/>
</dbReference>
<feature type="transmembrane region" description="Helical" evidence="19">
    <location>
        <begin position="232"/>
        <end position="255"/>
    </location>
</feature>
<feature type="transmembrane region" description="Helical" evidence="19">
    <location>
        <begin position="110"/>
        <end position="132"/>
    </location>
</feature>
<keyword evidence="7 19" id="KW-1003">Cell membrane</keyword>
<evidence type="ECO:0000256" key="3">
    <source>
        <dbReference type="ARBA" id="ARBA00004663"/>
    </source>
</evidence>
<dbReference type="STRING" id="1547283.A9C19_10040"/>
<keyword evidence="12 19" id="KW-1133">Transmembrane helix</keyword>
<dbReference type="InterPro" id="IPR003805">
    <property type="entry name" value="CobS"/>
</dbReference>
<evidence type="ECO:0000256" key="17">
    <source>
        <dbReference type="ARBA" id="ARBA00048623"/>
    </source>
</evidence>
<evidence type="ECO:0000256" key="6">
    <source>
        <dbReference type="ARBA" id="ARBA00015850"/>
    </source>
</evidence>
<keyword evidence="9 19" id="KW-0808">Transferase</keyword>
<dbReference type="GO" id="GO:0009236">
    <property type="term" value="P:cobalamin biosynthetic process"/>
    <property type="evidence" value="ECO:0007669"/>
    <property type="project" value="UniProtKB-UniRule"/>
</dbReference>
<accession>A0A1L3MRW1</accession>
<gene>
    <name evidence="19" type="primary">cobS</name>
    <name evidence="20" type="ORF">A9C19_10040</name>
</gene>
<comment type="pathway">
    <text evidence="3 19">Cofactor biosynthesis; adenosylcobalamin biosynthesis; adenosylcobalamin from cob(II)yrinate a,c-diamide: step 7/7.</text>
</comment>
<evidence type="ECO:0000313" key="20">
    <source>
        <dbReference type="EMBL" id="APH05060.1"/>
    </source>
</evidence>
<evidence type="ECO:0000256" key="12">
    <source>
        <dbReference type="ARBA" id="ARBA00022989"/>
    </source>
</evidence>
<keyword evidence="8 19" id="KW-0169">Cobalamin biosynthesis</keyword>
<evidence type="ECO:0000256" key="19">
    <source>
        <dbReference type="HAMAP-Rule" id="MF_00719"/>
    </source>
</evidence>
<dbReference type="GO" id="GO:0005886">
    <property type="term" value="C:plasma membrane"/>
    <property type="evidence" value="ECO:0007669"/>
    <property type="project" value="UniProtKB-SubCell"/>
</dbReference>
<comment type="function">
    <text evidence="14 19">Joins adenosylcobinamide-GDP and alpha-ribazole to generate adenosylcobalamin (Ado-cobalamin). Also synthesizes adenosylcobalamin 5'-phosphate from adenosylcobinamide-GDP and alpha-ribazole 5'-phosphate.</text>
</comment>
<feature type="transmembrane region" description="Helical" evidence="19">
    <location>
        <begin position="67"/>
        <end position="89"/>
    </location>
</feature>
<dbReference type="EMBL" id="CP016020">
    <property type="protein sequence ID" value="APH05060.1"/>
    <property type="molecule type" value="Genomic_DNA"/>
</dbReference>
<evidence type="ECO:0000256" key="14">
    <source>
        <dbReference type="ARBA" id="ARBA00025228"/>
    </source>
</evidence>
<dbReference type="RefSeq" id="WP_072579853.1">
    <property type="nucleotide sequence ID" value="NZ_CP016020.1"/>
</dbReference>
<evidence type="ECO:0000256" key="18">
    <source>
        <dbReference type="ARBA" id="ARBA00049504"/>
    </source>
</evidence>
<comment type="subcellular location">
    <subcellularLocation>
        <location evidence="2 19">Cell membrane</location>
        <topology evidence="2 19">Multi-pass membrane protein</topology>
    </subcellularLocation>
</comment>
<comment type="catalytic activity">
    <reaction evidence="18 19">
        <text>alpha-ribazole 5'-phosphate + adenosylcob(III)inamide-GDP = adenosylcob(III)alamin 5'-phosphate + GMP + H(+)</text>
        <dbReference type="Rhea" id="RHEA:23560"/>
        <dbReference type="ChEBI" id="CHEBI:15378"/>
        <dbReference type="ChEBI" id="CHEBI:57918"/>
        <dbReference type="ChEBI" id="CHEBI:58115"/>
        <dbReference type="ChEBI" id="CHEBI:60487"/>
        <dbReference type="ChEBI" id="CHEBI:60493"/>
        <dbReference type="EC" id="2.7.8.26"/>
    </reaction>
</comment>
<keyword evidence="10 19" id="KW-0812">Transmembrane</keyword>
<feature type="transmembrane region" description="Helical" evidence="19">
    <location>
        <begin position="186"/>
        <end position="212"/>
    </location>
</feature>
<evidence type="ECO:0000256" key="8">
    <source>
        <dbReference type="ARBA" id="ARBA00022573"/>
    </source>
</evidence>
<evidence type="ECO:0000256" key="5">
    <source>
        <dbReference type="ARBA" id="ARBA00013200"/>
    </source>
</evidence>
<name>A0A1L3MRW1_9BACI</name>
<dbReference type="PANTHER" id="PTHR34148:SF1">
    <property type="entry name" value="ADENOSYLCOBINAMIDE-GDP RIBAZOLETRANSFERASE"/>
    <property type="match status" value="1"/>
</dbReference>
<evidence type="ECO:0000256" key="15">
    <source>
        <dbReference type="ARBA" id="ARBA00032605"/>
    </source>
</evidence>
<evidence type="ECO:0000256" key="11">
    <source>
        <dbReference type="ARBA" id="ARBA00022842"/>
    </source>
</evidence>
<evidence type="ECO:0000256" key="9">
    <source>
        <dbReference type="ARBA" id="ARBA00022679"/>
    </source>
</evidence>
<evidence type="ECO:0000256" key="13">
    <source>
        <dbReference type="ARBA" id="ARBA00023136"/>
    </source>
</evidence>
<evidence type="ECO:0000256" key="16">
    <source>
        <dbReference type="ARBA" id="ARBA00032853"/>
    </source>
</evidence>
<sequence length="257" mass="28225">MKGFLHGIVLSIQFLTRIPIPMTIPWEARSIKGALMSFVIVGYIIGGCLATTLYIMENTFPPYATTFALLSLWVFLTGGLHLDGLMDVVDALGSNASLTKKHEIMKDPHVGSFSVVALFFHLGGKAVFLHVIVTSNHLTSAQLALVLLFIPACSRLFALFLLYKGPLIKQEGLAYEWKRYLSGKEVLIASLFLFIPLLIQPMMVGLLLSYLILFIVASYRIHTTFQGINGDIVGAAIEGGELWGLTVLSMFILFVTG</sequence>
<evidence type="ECO:0000256" key="1">
    <source>
        <dbReference type="ARBA" id="ARBA00001946"/>
    </source>
</evidence>
<feature type="transmembrane region" description="Helical" evidence="19">
    <location>
        <begin position="144"/>
        <end position="165"/>
    </location>
</feature>
<comment type="catalytic activity">
    <reaction evidence="17 19">
        <text>alpha-ribazole + adenosylcob(III)inamide-GDP = adenosylcob(III)alamin + GMP + H(+)</text>
        <dbReference type="Rhea" id="RHEA:16049"/>
        <dbReference type="ChEBI" id="CHEBI:10329"/>
        <dbReference type="ChEBI" id="CHEBI:15378"/>
        <dbReference type="ChEBI" id="CHEBI:18408"/>
        <dbReference type="ChEBI" id="CHEBI:58115"/>
        <dbReference type="ChEBI" id="CHEBI:60487"/>
        <dbReference type="EC" id="2.7.8.26"/>
    </reaction>
</comment>
<dbReference type="GO" id="GO:0008818">
    <property type="term" value="F:cobalamin 5'-phosphate synthase activity"/>
    <property type="evidence" value="ECO:0007669"/>
    <property type="project" value="UniProtKB-UniRule"/>
</dbReference>
<keyword evidence="21" id="KW-1185">Reference proteome</keyword>
<dbReference type="KEGG" id="bwh:A9C19_10040"/>
<keyword evidence="13 19" id="KW-0472">Membrane</keyword>
<evidence type="ECO:0000256" key="4">
    <source>
        <dbReference type="ARBA" id="ARBA00010561"/>
    </source>
</evidence>
<dbReference type="Pfam" id="PF02654">
    <property type="entry name" value="CobS"/>
    <property type="match status" value="1"/>
</dbReference>
<dbReference type="EC" id="2.7.8.26" evidence="5 19"/>
<dbReference type="AlphaFoldDB" id="A0A1L3MRW1"/>
<dbReference type="OrthoDB" id="9794626at2"/>
<keyword evidence="11 19" id="KW-0460">Magnesium</keyword>
<proteinExistence type="inferred from homology"/>
<organism evidence="20 21">
    <name type="scientific">Bacillus weihaiensis</name>
    <dbReference type="NCBI Taxonomy" id="1547283"/>
    <lineage>
        <taxon>Bacteria</taxon>
        <taxon>Bacillati</taxon>
        <taxon>Bacillota</taxon>
        <taxon>Bacilli</taxon>
        <taxon>Bacillales</taxon>
        <taxon>Bacillaceae</taxon>
        <taxon>Bacillus</taxon>
    </lineage>
</organism>
<dbReference type="Proteomes" id="UP000181936">
    <property type="component" value="Chromosome"/>
</dbReference>
<evidence type="ECO:0000256" key="2">
    <source>
        <dbReference type="ARBA" id="ARBA00004651"/>
    </source>
</evidence>
<dbReference type="PANTHER" id="PTHR34148">
    <property type="entry name" value="ADENOSYLCOBINAMIDE-GDP RIBAZOLETRANSFERASE"/>
    <property type="match status" value="1"/>
</dbReference>
<dbReference type="UniPathway" id="UPA00148">
    <property type="reaction ID" value="UER00238"/>
</dbReference>
<reference evidence="20 21" key="1">
    <citation type="journal article" date="2016" name="Sci. Rep.">
        <title>Complete genome sequence and transcriptomic analysis of a novel marine strain Bacillus weihaiensis reveals the mechanism of brown algae degradation.</title>
        <authorList>
            <person name="Zhu Y."/>
            <person name="Chen P."/>
            <person name="Bao Y."/>
            <person name="Men Y."/>
            <person name="Zeng Y."/>
            <person name="Yang J."/>
            <person name="Sun J."/>
            <person name="Sun Y."/>
        </authorList>
    </citation>
    <scope>NUCLEOTIDE SEQUENCE [LARGE SCALE GENOMIC DNA]</scope>
    <source>
        <strain evidence="20 21">Alg07</strain>
    </source>
</reference>
<evidence type="ECO:0000313" key="21">
    <source>
        <dbReference type="Proteomes" id="UP000181936"/>
    </source>
</evidence>
<comment type="similarity">
    <text evidence="4 19">Belongs to the CobS family.</text>
</comment>